<organism evidence="1 2">
    <name type="scientific">Alloprevotella tannerae ATCC 51259</name>
    <dbReference type="NCBI Taxonomy" id="626522"/>
    <lineage>
        <taxon>Bacteria</taxon>
        <taxon>Pseudomonadati</taxon>
        <taxon>Bacteroidota</taxon>
        <taxon>Bacteroidia</taxon>
        <taxon>Bacteroidales</taxon>
        <taxon>Prevotellaceae</taxon>
        <taxon>Alloprevotella</taxon>
    </lineage>
</organism>
<protein>
    <submittedName>
        <fullName evidence="1">Uncharacterized protein</fullName>
    </submittedName>
</protein>
<accession>C9LCW9</accession>
<name>C9LCW9_9BACT</name>
<sequence length="53" mass="6338">MNISTLKVWQTCCTYLSMVWPEQTIVWCRQTIVWPEQTIVCCRQTIATNKMRN</sequence>
<evidence type="ECO:0000313" key="2">
    <source>
        <dbReference type="Proteomes" id="UP000003460"/>
    </source>
</evidence>
<proteinExistence type="predicted"/>
<dbReference type="AlphaFoldDB" id="C9LCW9"/>
<dbReference type="EMBL" id="ACIJ02000001">
    <property type="protein sequence ID" value="EEX73052.1"/>
    <property type="molecule type" value="Genomic_DNA"/>
</dbReference>
<dbReference type="HOGENOM" id="CLU_3064866_0_0_10"/>
<reference evidence="1" key="1">
    <citation type="submission" date="2009-09" db="EMBL/GenBank/DDBJ databases">
        <authorList>
            <person name="Weinstock G."/>
            <person name="Sodergren E."/>
            <person name="Clifton S."/>
            <person name="Fulton L."/>
            <person name="Fulton B."/>
            <person name="Courtney L."/>
            <person name="Fronick C."/>
            <person name="Harrison M."/>
            <person name="Strong C."/>
            <person name="Farmer C."/>
            <person name="Delahaunty K."/>
            <person name="Markovic C."/>
            <person name="Hall O."/>
            <person name="Minx P."/>
            <person name="Tomlinson C."/>
            <person name="Mitreva M."/>
            <person name="Nelson J."/>
            <person name="Hou S."/>
            <person name="Wollam A."/>
            <person name="Pepin K.H."/>
            <person name="Johnson M."/>
            <person name="Bhonagiri V."/>
            <person name="Nash W.E."/>
            <person name="Warren W."/>
            <person name="Chinwalla A."/>
            <person name="Mardis E.R."/>
            <person name="Wilson R.K."/>
        </authorList>
    </citation>
    <scope>NUCLEOTIDE SEQUENCE [LARGE SCALE GENOMIC DNA]</scope>
    <source>
        <strain evidence="1">ATCC 51259</strain>
    </source>
</reference>
<comment type="caution">
    <text evidence="1">The sequence shown here is derived from an EMBL/GenBank/DDBJ whole genome shotgun (WGS) entry which is preliminary data.</text>
</comment>
<evidence type="ECO:0000313" key="1">
    <source>
        <dbReference type="EMBL" id="EEX73052.1"/>
    </source>
</evidence>
<gene>
    <name evidence="1" type="ORF">GCWU000325_00039</name>
</gene>
<dbReference type="STRING" id="626522.GCWU000325_00039"/>
<keyword evidence="2" id="KW-1185">Reference proteome</keyword>
<dbReference type="Proteomes" id="UP000003460">
    <property type="component" value="Unassembled WGS sequence"/>
</dbReference>